<sequence length="648" mass="75454">MIFTLYKIVTVIITLVGVRSAFANDFTPAQNDTLNYIHVVFRWPQINSDISYTLNVSNTIDSSAWNMNTSINAFILEEYLDWGNTYEWYVCYESIYGNDCFESQYFTINHLPNYYPNQNQLKLIDESKYSSGLNIIALNEIFSTIVVDRYGEPVWFFDLENFEDGSFYAFGLLPNGNIIGNSEIPSPSGYGYEVDLDGQIFFQSIVNGHHHEFIKSSKNTYWGMRNDAVYEINHCEDPINEYVFWEGDKFLEYDSSGSIIWEWSTLDHLDHTDYNPMFCNGVNPIVVDWTHANSVLFDQNTNSVYISLRNISRIINIDYDTQEINWQIGQAELMNDSTNVSMDFDFSGQHSLRLLENGHILFFDNHSYLDPRNSKCIEFSFDSISNEFRSEWEYLLPENLFSHVRGECERMENGNTVISTGYEGQLLEVSADKELVWNLELKHDDVLLNIIRNERIPSLYPLEFNVFFNNYKNPILRSINNNIGLTVSNLGWISDEFFIEVYNSNGVVASDSIFVEKNSSNLIEINIDHHDVDKNYSVFVYPSLAIENVKRYNIKLENITNDAIAIYSIFPNPFNNEVNIQYFLPIRSFLKINIYNLIGQRIETYYEGFKPSGTNMFKWKNNYHPSGIYFINLFTDEFSISGKLIYIK</sequence>
<dbReference type="EMBL" id="UINC01010664">
    <property type="protein sequence ID" value="SVA47357.1"/>
    <property type="molecule type" value="Genomic_DNA"/>
</dbReference>
<reference evidence="2" key="1">
    <citation type="submission" date="2018-05" db="EMBL/GenBank/DDBJ databases">
        <authorList>
            <person name="Lanie J.A."/>
            <person name="Ng W.-L."/>
            <person name="Kazmierczak K.M."/>
            <person name="Andrzejewski T.M."/>
            <person name="Davidsen T.M."/>
            <person name="Wayne K.J."/>
            <person name="Tettelin H."/>
            <person name="Glass J.I."/>
            <person name="Rusch D."/>
            <person name="Podicherti R."/>
            <person name="Tsui H.-C.T."/>
            <person name="Winkler M.E."/>
        </authorList>
    </citation>
    <scope>NUCLEOTIDE SEQUENCE</scope>
</reference>
<dbReference type="NCBIfam" id="TIGR04183">
    <property type="entry name" value="Por_Secre_tail"/>
    <property type="match status" value="1"/>
</dbReference>
<dbReference type="Pfam" id="PF18962">
    <property type="entry name" value="Por_Secre_tail"/>
    <property type="match status" value="1"/>
</dbReference>
<dbReference type="GO" id="GO:0004062">
    <property type="term" value="F:aryl sulfotransferase activity"/>
    <property type="evidence" value="ECO:0007669"/>
    <property type="project" value="InterPro"/>
</dbReference>
<dbReference type="AlphaFoldDB" id="A0A381W5Y9"/>
<dbReference type="Gene3D" id="2.60.40.4070">
    <property type="match status" value="1"/>
</dbReference>
<dbReference type="PANTHER" id="PTHR35340:SF5">
    <property type="entry name" value="ASST-DOMAIN-CONTAINING PROTEIN"/>
    <property type="match status" value="1"/>
</dbReference>
<dbReference type="Pfam" id="PF05935">
    <property type="entry name" value="Arylsulfotrans"/>
    <property type="match status" value="1"/>
</dbReference>
<dbReference type="PANTHER" id="PTHR35340">
    <property type="entry name" value="PQQ ENZYME REPEAT PROTEIN-RELATED"/>
    <property type="match status" value="1"/>
</dbReference>
<proteinExistence type="predicted"/>
<dbReference type="InterPro" id="IPR026444">
    <property type="entry name" value="Secre_tail"/>
</dbReference>
<evidence type="ECO:0000259" key="1">
    <source>
        <dbReference type="Pfam" id="PF18962"/>
    </source>
</evidence>
<dbReference type="InterPro" id="IPR053143">
    <property type="entry name" value="Arylsulfate_ST"/>
</dbReference>
<evidence type="ECO:0000313" key="2">
    <source>
        <dbReference type="EMBL" id="SVA47357.1"/>
    </source>
</evidence>
<organism evidence="2">
    <name type="scientific">marine metagenome</name>
    <dbReference type="NCBI Taxonomy" id="408172"/>
    <lineage>
        <taxon>unclassified sequences</taxon>
        <taxon>metagenomes</taxon>
        <taxon>ecological metagenomes</taxon>
    </lineage>
</organism>
<protein>
    <recommendedName>
        <fullName evidence="1">Secretion system C-terminal sorting domain-containing protein</fullName>
    </recommendedName>
</protein>
<gene>
    <name evidence="2" type="ORF">METZ01_LOCUS100211</name>
</gene>
<name>A0A381W5Y9_9ZZZZ</name>
<feature type="domain" description="Secretion system C-terminal sorting" evidence="1">
    <location>
        <begin position="569"/>
        <end position="645"/>
    </location>
</feature>
<accession>A0A381W5Y9</accession>
<dbReference type="InterPro" id="IPR010262">
    <property type="entry name" value="Arylsulfotransferase_bact"/>
</dbReference>